<protein>
    <recommendedName>
        <fullName evidence="3">Bcl-2-modifying factor</fullName>
    </recommendedName>
</protein>
<evidence type="ECO:0000313" key="1">
    <source>
        <dbReference type="EMBL" id="KAG9480989.1"/>
    </source>
</evidence>
<sequence length="197" mass="23036">MNTILSYQEGDCQDRMEQDTFLSSDELDDDVFYPENFEFSEEPLSSTSMFTQSPPYNCILGRFQLFTVSHCCGPGCRTTECKDKATQTLEPSPLNGDIMLPCGVSESPQRLFYGNAGYLLRRSTNLTMRFGNGTGHLRQEQSAERRIARKLQCIGDQFHRLHLQRIQQNRNQVWFQLFVFFRNLVIHRERNRVDFQR</sequence>
<comment type="caution">
    <text evidence="1">The sequence shown here is derived from an EMBL/GenBank/DDBJ whole genome shotgun (WGS) entry which is preliminary data.</text>
</comment>
<dbReference type="GO" id="GO:0043065">
    <property type="term" value="P:positive regulation of apoptotic process"/>
    <property type="evidence" value="ECO:0007669"/>
    <property type="project" value="TreeGrafter"/>
</dbReference>
<dbReference type="EMBL" id="WNTK01000006">
    <property type="protein sequence ID" value="KAG9480989.1"/>
    <property type="molecule type" value="Genomic_DNA"/>
</dbReference>
<dbReference type="Pfam" id="PF15185">
    <property type="entry name" value="BMF"/>
    <property type="match status" value="1"/>
</dbReference>
<dbReference type="GO" id="GO:0006915">
    <property type="term" value="P:apoptotic process"/>
    <property type="evidence" value="ECO:0007669"/>
    <property type="project" value="InterPro"/>
</dbReference>
<dbReference type="GO" id="GO:0010507">
    <property type="term" value="P:negative regulation of autophagy"/>
    <property type="evidence" value="ECO:0007669"/>
    <property type="project" value="TreeGrafter"/>
</dbReference>
<dbReference type="PANTHER" id="PTHR32014">
    <property type="entry name" value="BCL-2-MODIFYING FACTOR"/>
    <property type="match status" value="1"/>
</dbReference>
<dbReference type="AlphaFoldDB" id="A0A8J6F6G1"/>
<gene>
    <name evidence="1" type="ORF">GDO78_010314</name>
</gene>
<accession>A0A8J6F6G1</accession>
<proteinExistence type="predicted"/>
<dbReference type="OrthoDB" id="9934797at2759"/>
<dbReference type="InterPro" id="IPR028192">
    <property type="entry name" value="BMF"/>
</dbReference>
<dbReference type="Proteomes" id="UP000770717">
    <property type="component" value="Unassembled WGS sequence"/>
</dbReference>
<name>A0A8J6F6G1_ELECQ</name>
<keyword evidence="2" id="KW-1185">Reference proteome</keyword>
<reference evidence="1" key="1">
    <citation type="thesis" date="2020" institute="ProQuest LLC" country="789 East Eisenhower Parkway, Ann Arbor, MI, USA">
        <title>Comparative Genomics and Chromosome Evolution.</title>
        <authorList>
            <person name="Mudd A.B."/>
        </authorList>
    </citation>
    <scope>NUCLEOTIDE SEQUENCE</scope>
    <source>
        <strain evidence="1">HN-11 Male</strain>
        <tissue evidence="1">Kidney and liver</tissue>
    </source>
</reference>
<evidence type="ECO:0008006" key="3">
    <source>
        <dbReference type="Google" id="ProtNLM"/>
    </source>
</evidence>
<evidence type="ECO:0000313" key="2">
    <source>
        <dbReference type="Proteomes" id="UP000770717"/>
    </source>
</evidence>
<dbReference type="GO" id="GO:0016459">
    <property type="term" value="C:myosin complex"/>
    <property type="evidence" value="ECO:0007669"/>
    <property type="project" value="TreeGrafter"/>
</dbReference>
<organism evidence="1 2">
    <name type="scientific">Eleutherodactylus coqui</name>
    <name type="common">Puerto Rican coqui</name>
    <dbReference type="NCBI Taxonomy" id="57060"/>
    <lineage>
        <taxon>Eukaryota</taxon>
        <taxon>Metazoa</taxon>
        <taxon>Chordata</taxon>
        <taxon>Craniata</taxon>
        <taxon>Vertebrata</taxon>
        <taxon>Euteleostomi</taxon>
        <taxon>Amphibia</taxon>
        <taxon>Batrachia</taxon>
        <taxon>Anura</taxon>
        <taxon>Neobatrachia</taxon>
        <taxon>Hyloidea</taxon>
        <taxon>Eleutherodactylidae</taxon>
        <taxon>Eleutherodactylinae</taxon>
        <taxon>Eleutherodactylus</taxon>
        <taxon>Eleutherodactylus</taxon>
    </lineage>
</organism>
<dbReference type="PANTHER" id="PTHR32014:SF2">
    <property type="entry name" value="BCL-2-MODIFYING FACTOR"/>
    <property type="match status" value="1"/>
</dbReference>